<protein>
    <submittedName>
        <fullName evidence="2">Uncharacterized protein</fullName>
    </submittedName>
</protein>
<keyword evidence="3" id="KW-1185">Reference proteome</keyword>
<dbReference type="AlphaFoldDB" id="A0A9P6WKA0"/>
<gene>
    <name evidence="2" type="ORF">C6P40_001018</name>
</gene>
<organism evidence="2 3">
    <name type="scientific">Pichia californica</name>
    <dbReference type="NCBI Taxonomy" id="460514"/>
    <lineage>
        <taxon>Eukaryota</taxon>
        <taxon>Fungi</taxon>
        <taxon>Dikarya</taxon>
        <taxon>Ascomycota</taxon>
        <taxon>Saccharomycotina</taxon>
        <taxon>Pichiomycetes</taxon>
        <taxon>Pichiales</taxon>
        <taxon>Pichiaceae</taxon>
        <taxon>Pichia</taxon>
    </lineage>
</organism>
<evidence type="ECO:0000313" key="3">
    <source>
        <dbReference type="Proteomes" id="UP000697127"/>
    </source>
</evidence>
<feature type="compositionally biased region" description="Low complexity" evidence="1">
    <location>
        <begin position="164"/>
        <end position="192"/>
    </location>
</feature>
<name>A0A9P6WKA0_9ASCO</name>
<comment type="caution">
    <text evidence="2">The sequence shown here is derived from an EMBL/GenBank/DDBJ whole genome shotgun (WGS) entry which is preliminary data.</text>
</comment>
<dbReference type="EMBL" id="PUHW01000154">
    <property type="protein sequence ID" value="KAG0688409.1"/>
    <property type="molecule type" value="Genomic_DNA"/>
</dbReference>
<dbReference type="InterPro" id="IPR021216">
    <property type="entry name" value="DUF2722"/>
</dbReference>
<evidence type="ECO:0000256" key="1">
    <source>
        <dbReference type="SAM" id="MobiDB-lite"/>
    </source>
</evidence>
<feature type="compositionally biased region" description="Low complexity" evidence="1">
    <location>
        <begin position="213"/>
        <end position="233"/>
    </location>
</feature>
<sequence length="443" mass="49734">MPPYISNKHQLNKDNNNNYIQPNSLPQINTSILNNSQNSIDLKPFPIFKSNSKNSNSTNPCLLDNKLYSVTSQSFNKSLEQMFKALFGAEISEWPYSEESLQKALELRISQECTKQEYYKVERMNRVIEIMKLAAISKVPGHLIPSLIDTKETQPYPESQFLKSPSSTSSTRSCFQNNSLPLSPPSSANSTSPPSPSPVRTTTFKHSRGHTISNLLDLKNDNDNNNLNNSNSNPMNSFKFGSGSAYKNNNLINSHIQKKRTTLPPKHQLSPSRIGAHAISSLHRHGGNRLSIDLSNLRHGSNHNRTLSLPSTVSIPEKKQMDFHSNNHTVTTRKNNFNEIVIPDLSIKSKLNNIVNVNDDDNDNNDDNDDVEKLLNNSQYIRKHRKQLSSSPLREVTLVDDCSENVTITEMDEDDSIVDFSISNISGFCSSPNKSIEIEPKTP</sequence>
<feature type="region of interest" description="Disordered" evidence="1">
    <location>
        <begin position="155"/>
        <end position="242"/>
    </location>
</feature>
<accession>A0A9P6WKA0</accession>
<reference evidence="2" key="1">
    <citation type="submission" date="2020-11" db="EMBL/GenBank/DDBJ databases">
        <title>Kefir isolates.</title>
        <authorList>
            <person name="Marcisauskas S."/>
            <person name="Kim Y."/>
            <person name="Blasche S."/>
        </authorList>
    </citation>
    <scope>NUCLEOTIDE SEQUENCE</scope>
    <source>
        <strain evidence="2">Olga-1</strain>
    </source>
</reference>
<proteinExistence type="predicted"/>
<dbReference type="OrthoDB" id="4095763at2759"/>
<dbReference type="Proteomes" id="UP000697127">
    <property type="component" value="Unassembled WGS sequence"/>
</dbReference>
<dbReference type="Pfam" id="PF10846">
    <property type="entry name" value="DUF2722"/>
    <property type="match status" value="1"/>
</dbReference>
<evidence type="ECO:0000313" key="2">
    <source>
        <dbReference type="EMBL" id="KAG0688409.1"/>
    </source>
</evidence>